<keyword evidence="4" id="KW-0433">Leucine-rich repeat</keyword>
<evidence type="ECO:0000256" key="3">
    <source>
        <dbReference type="ARBA" id="ARBA00022475"/>
    </source>
</evidence>
<evidence type="ECO:0000313" key="11">
    <source>
        <dbReference type="EMBL" id="KAH0851198.1"/>
    </source>
</evidence>
<evidence type="ECO:0000256" key="6">
    <source>
        <dbReference type="ARBA" id="ARBA00022737"/>
    </source>
</evidence>
<dbReference type="InterPro" id="IPR001611">
    <property type="entry name" value="Leu-rich_rpt"/>
</dbReference>
<comment type="subcellular location">
    <subcellularLocation>
        <location evidence="1">Cell membrane</location>
        <topology evidence="1">Single-pass type I membrane protein</topology>
    </subcellularLocation>
</comment>
<proteinExistence type="inferred from homology"/>
<organism evidence="11 12">
    <name type="scientific">Brassica napus</name>
    <name type="common">Rape</name>
    <dbReference type="NCBI Taxonomy" id="3708"/>
    <lineage>
        <taxon>Eukaryota</taxon>
        <taxon>Viridiplantae</taxon>
        <taxon>Streptophyta</taxon>
        <taxon>Embryophyta</taxon>
        <taxon>Tracheophyta</taxon>
        <taxon>Spermatophyta</taxon>
        <taxon>Magnoliopsida</taxon>
        <taxon>eudicotyledons</taxon>
        <taxon>Gunneridae</taxon>
        <taxon>Pentapetalae</taxon>
        <taxon>rosids</taxon>
        <taxon>malvids</taxon>
        <taxon>Brassicales</taxon>
        <taxon>Brassicaceae</taxon>
        <taxon>Brassiceae</taxon>
        <taxon>Brassica</taxon>
    </lineage>
</organism>
<evidence type="ECO:0000256" key="4">
    <source>
        <dbReference type="ARBA" id="ARBA00022614"/>
    </source>
</evidence>
<sequence>MGNVIRFRSLRAVLSTALAIKQRWFKLHIFSSLNISSNISRVFYRTPSALKPLDGLTTRRMWFLREYSSSIGNLSYLTHLDLQGNGFHRCYSREQAQWKLSPCTTQLTELTWIEPTWCTLTFEECSNRLWKDQRCYSDKSIRMLDISSKRFSRSISFLLKSIFGRRDSERELRNGFSRHASCEQQRIHGSITSFNTIFRFCISGKNNLSGKFLRNLISVGLIHLMSVAIRYRELPRVLMNALASSFSKLRQMFNDTFPSWLSCCRICSFESSYFEKYLQWVMPWITLLTGAMSQLHTFTDNKQERLFRGNYHKSVVLAIKGSGWSCLGVFQNVQNHRCLGKPTGRRYSLNHRFAEGLIVLNMSKQRFHWPYSTIYSNLTNLQSLDLSGNRLSGNIPPELGKLSFLALMELLQQQLEVQYHEALRFKARIVPHSRRILAYAVLLFKKTCGSGGEEVYEIVKEENDQVVELDCCLK</sequence>
<protein>
    <submittedName>
        <fullName evidence="11">Uncharacterized protein</fullName>
    </submittedName>
</protein>
<keyword evidence="12" id="KW-1185">Reference proteome</keyword>
<dbReference type="Pfam" id="PF00560">
    <property type="entry name" value="LRR_1"/>
    <property type="match status" value="1"/>
</dbReference>
<keyword evidence="3" id="KW-1003">Cell membrane</keyword>
<evidence type="ECO:0000313" key="12">
    <source>
        <dbReference type="Proteomes" id="UP000824890"/>
    </source>
</evidence>
<dbReference type="Proteomes" id="UP000824890">
    <property type="component" value="Unassembled WGS sequence"/>
</dbReference>
<keyword evidence="7" id="KW-1133">Transmembrane helix</keyword>
<dbReference type="InterPro" id="IPR032675">
    <property type="entry name" value="LRR_dom_sf"/>
</dbReference>
<dbReference type="SUPFAM" id="SSF52058">
    <property type="entry name" value="L domain-like"/>
    <property type="match status" value="1"/>
</dbReference>
<keyword evidence="9" id="KW-0675">Receptor</keyword>
<name>A0ABQ7X5G9_BRANA</name>
<dbReference type="PANTHER" id="PTHR27004">
    <property type="entry name" value="RECEPTOR-LIKE PROTEIN 12 ISOFORM X1"/>
    <property type="match status" value="1"/>
</dbReference>
<evidence type="ECO:0000256" key="9">
    <source>
        <dbReference type="ARBA" id="ARBA00023170"/>
    </source>
</evidence>
<keyword evidence="6" id="KW-0677">Repeat</keyword>
<evidence type="ECO:0000256" key="7">
    <source>
        <dbReference type="ARBA" id="ARBA00022989"/>
    </source>
</evidence>
<dbReference type="PANTHER" id="PTHR27004:SF343">
    <property type="entry name" value="LEUCINE-RICH REPEAT-CONTAINING N-TERMINAL PLANT-TYPE DOMAIN-CONTAINING PROTEIN"/>
    <property type="match status" value="1"/>
</dbReference>
<dbReference type="Gene3D" id="3.80.10.10">
    <property type="entry name" value="Ribonuclease Inhibitor"/>
    <property type="match status" value="2"/>
</dbReference>
<dbReference type="SUPFAM" id="SSF52047">
    <property type="entry name" value="RNI-like"/>
    <property type="match status" value="1"/>
</dbReference>
<comment type="similarity">
    <text evidence="2">Belongs to the RLP family.</text>
</comment>
<evidence type="ECO:0000256" key="8">
    <source>
        <dbReference type="ARBA" id="ARBA00023136"/>
    </source>
</evidence>
<keyword evidence="5" id="KW-0812">Transmembrane</keyword>
<keyword evidence="8" id="KW-0472">Membrane</keyword>
<evidence type="ECO:0000256" key="1">
    <source>
        <dbReference type="ARBA" id="ARBA00004251"/>
    </source>
</evidence>
<evidence type="ECO:0000256" key="2">
    <source>
        <dbReference type="ARBA" id="ARBA00009592"/>
    </source>
</evidence>
<comment type="caution">
    <text evidence="11">The sequence shown here is derived from an EMBL/GenBank/DDBJ whole genome shotgun (WGS) entry which is preliminary data.</text>
</comment>
<reference evidence="11 12" key="1">
    <citation type="submission" date="2021-05" db="EMBL/GenBank/DDBJ databases">
        <title>Genome Assembly of Synthetic Allotetraploid Brassica napus Reveals Homoeologous Exchanges between Subgenomes.</title>
        <authorList>
            <person name="Davis J.T."/>
        </authorList>
    </citation>
    <scope>NUCLEOTIDE SEQUENCE [LARGE SCALE GENOMIC DNA]</scope>
    <source>
        <strain evidence="12">cv. Da-Ae</strain>
        <tissue evidence="11">Seedling</tissue>
    </source>
</reference>
<dbReference type="EMBL" id="JAGKQM010001828">
    <property type="protein sequence ID" value="KAH0851198.1"/>
    <property type="molecule type" value="Genomic_DNA"/>
</dbReference>
<evidence type="ECO:0000256" key="5">
    <source>
        <dbReference type="ARBA" id="ARBA00022692"/>
    </source>
</evidence>
<dbReference type="PROSITE" id="PS51450">
    <property type="entry name" value="LRR"/>
    <property type="match status" value="1"/>
</dbReference>
<accession>A0ABQ7X5G9</accession>
<evidence type="ECO:0000256" key="10">
    <source>
        <dbReference type="ARBA" id="ARBA00023180"/>
    </source>
</evidence>
<gene>
    <name evidence="11" type="ORF">HID58_094923</name>
</gene>
<keyword evidence="10" id="KW-0325">Glycoprotein</keyword>